<keyword evidence="4 6" id="KW-1133">Transmembrane helix</keyword>
<dbReference type="Gene3D" id="1.20.1640.10">
    <property type="entry name" value="Multidrug efflux transporter AcrB transmembrane domain"/>
    <property type="match status" value="1"/>
</dbReference>
<keyword evidence="5 6" id="KW-0472">Membrane</keyword>
<keyword evidence="3 6" id="KW-0812">Transmembrane</keyword>
<dbReference type="SUPFAM" id="SSF82866">
    <property type="entry name" value="Multidrug efflux transporter AcrB transmembrane domain"/>
    <property type="match status" value="1"/>
</dbReference>
<dbReference type="PROSITE" id="PS50156">
    <property type="entry name" value="SSD"/>
    <property type="match status" value="1"/>
</dbReference>
<feature type="non-terminal residue" evidence="8">
    <location>
        <position position="1"/>
    </location>
</feature>
<dbReference type="InterPro" id="IPR001036">
    <property type="entry name" value="Acrflvin-R"/>
</dbReference>
<dbReference type="PANTHER" id="PTHR33406:SF13">
    <property type="entry name" value="MEMBRANE PROTEIN YDFJ"/>
    <property type="match status" value="1"/>
</dbReference>
<accession>X1RWQ9</accession>
<feature type="domain" description="SSD" evidence="7">
    <location>
        <begin position="128"/>
        <end position="249"/>
    </location>
</feature>
<evidence type="ECO:0000256" key="2">
    <source>
        <dbReference type="ARBA" id="ARBA00022475"/>
    </source>
</evidence>
<comment type="subcellular location">
    <subcellularLocation>
        <location evidence="1">Cell membrane</location>
        <topology evidence="1">Multi-pass membrane protein</topology>
    </subcellularLocation>
</comment>
<comment type="caution">
    <text evidence="8">The sequence shown here is derived from an EMBL/GenBank/DDBJ whole genome shotgun (WGS) entry which is preliminary data.</text>
</comment>
<evidence type="ECO:0000256" key="4">
    <source>
        <dbReference type="ARBA" id="ARBA00022989"/>
    </source>
</evidence>
<organism evidence="8">
    <name type="scientific">marine sediment metagenome</name>
    <dbReference type="NCBI Taxonomy" id="412755"/>
    <lineage>
        <taxon>unclassified sequences</taxon>
        <taxon>metagenomes</taxon>
        <taxon>ecological metagenomes</taxon>
    </lineage>
</organism>
<feature type="transmembrane region" description="Helical" evidence="6">
    <location>
        <begin position="106"/>
        <end position="123"/>
    </location>
</feature>
<evidence type="ECO:0000256" key="1">
    <source>
        <dbReference type="ARBA" id="ARBA00004651"/>
    </source>
</evidence>
<evidence type="ECO:0000256" key="3">
    <source>
        <dbReference type="ARBA" id="ARBA00022692"/>
    </source>
</evidence>
<dbReference type="InterPro" id="IPR050545">
    <property type="entry name" value="Mycobact_MmpL"/>
</dbReference>
<feature type="transmembrane region" description="Helical" evidence="6">
    <location>
        <begin position="224"/>
        <end position="250"/>
    </location>
</feature>
<evidence type="ECO:0000259" key="7">
    <source>
        <dbReference type="PROSITE" id="PS50156"/>
    </source>
</evidence>
<dbReference type="InterPro" id="IPR004869">
    <property type="entry name" value="MMPL_dom"/>
</dbReference>
<dbReference type="GO" id="GO:0005886">
    <property type="term" value="C:plasma membrane"/>
    <property type="evidence" value="ECO:0007669"/>
    <property type="project" value="UniProtKB-SubCell"/>
</dbReference>
<sequence length="252" mass="27717">DLYDEYFKVLTKAFSAKKKLLPSSLLDTEMGNFLRLFVLGKGDSYKLVTYITPKKDLWSTADTKELKEMIMRKLRDKGIEKDYYKLTGANLLTGDLKEIIIKNLKSSMWLAGLIIVLVLLIYYRSLKLLALSTFPLIVGLATLSGIMVIFNLDFNFLNVIALTMIIGIGIDDGVHLANTFSHTKNVNMLEGVSQTGRAVILTSLTTLVGFGSIALSHYPGLRSMGYVACIGISACLFASVIVLPAIFSIISG</sequence>
<dbReference type="PRINTS" id="PR00702">
    <property type="entry name" value="ACRIFLAVINRP"/>
</dbReference>
<feature type="transmembrane region" description="Helical" evidence="6">
    <location>
        <begin position="198"/>
        <end position="218"/>
    </location>
</feature>
<evidence type="ECO:0000313" key="8">
    <source>
        <dbReference type="EMBL" id="GAI85098.1"/>
    </source>
</evidence>
<feature type="non-terminal residue" evidence="8">
    <location>
        <position position="252"/>
    </location>
</feature>
<dbReference type="EMBL" id="BARW01011210">
    <property type="protein sequence ID" value="GAI85098.1"/>
    <property type="molecule type" value="Genomic_DNA"/>
</dbReference>
<feature type="transmembrane region" description="Helical" evidence="6">
    <location>
        <begin position="128"/>
        <end position="150"/>
    </location>
</feature>
<evidence type="ECO:0000256" key="5">
    <source>
        <dbReference type="ARBA" id="ARBA00023136"/>
    </source>
</evidence>
<feature type="transmembrane region" description="Helical" evidence="6">
    <location>
        <begin position="156"/>
        <end position="177"/>
    </location>
</feature>
<evidence type="ECO:0000256" key="6">
    <source>
        <dbReference type="SAM" id="Phobius"/>
    </source>
</evidence>
<dbReference type="GO" id="GO:0022857">
    <property type="term" value="F:transmembrane transporter activity"/>
    <property type="evidence" value="ECO:0007669"/>
    <property type="project" value="InterPro"/>
</dbReference>
<name>X1RWQ9_9ZZZZ</name>
<proteinExistence type="predicted"/>
<dbReference type="InterPro" id="IPR000731">
    <property type="entry name" value="SSD"/>
</dbReference>
<protein>
    <recommendedName>
        <fullName evidence="7">SSD domain-containing protein</fullName>
    </recommendedName>
</protein>
<dbReference type="AlphaFoldDB" id="X1RWQ9"/>
<dbReference type="Pfam" id="PF03176">
    <property type="entry name" value="MMPL"/>
    <property type="match status" value="1"/>
</dbReference>
<keyword evidence="2" id="KW-1003">Cell membrane</keyword>
<dbReference type="PANTHER" id="PTHR33406">
    <property type="entry name" value="MEMBRANE PROTEIN MJ1562-RELATED"/>
    <property type="match status" value="1"/>
</dbReference>
<gene>
    <name evidence="8" type="ORF">S12H4_21713</name>
</gene>
<reference evidence="8" key="1">
    <citation type="journal article" date="2014" name="Front. Microbiol.">
        <title>High frequency of phylogenetically diverse reductive dehalogenase-homologous genes in deep subseafloor sedimentary metagenomes.</title>
        <authorList>
            <person name="Kawai M."/>
            <person name="Futagami T."/>
            <person name="Toyoda A."/>
            <person name="Takaki Y."/>
            <person name="Nishi S."/>
            <person name="Hori S."/>
            <person name="Arai W."/>
            <person name="Tsubouchi T."/>
            <person name="Morono Y."/>
            <person name="Uchiyama I."/>
            <person name="Ito T."/>
            <person name="Fujiyama A."/>
            <person name="Inagaki F."/>
            <person name="Takami H."/>
        </authorList>
    </citation>
    <scope>NUCLEOTIDE SEQUENCE</scope>
    <source>
        <strain evidence="8">Expedition CK06-06</strain>
    </source>
</reference>